<organism evidence="1 2">
    <name type="scientific">Orbilia oligospora</name>
    <name type="common">Nematode-trapping fungus</name>
    <name type="synonym">Arthrobotrys oligospora</name>
    <dbReference type="NCBI Taxonomy" id="2813651"/>
    <lineage>
        <taxon>Eukaryota</taxon>
        <taxon>Fungi</taxon>
        <taxon>Dikarya</taxon>
        <taxon>Ascomycota</taxon>
        <taxon>Pezizomycotina</taxon>
        <taxon>Orbiliomycetes</taxon>
        <taxon>Orbiliales</taxon>
        <taxon>Orbiliaceae</taxon>
        <taxon>Orbilia</taxon>
    </lineage>
</organism>
<protein>
    <submittedName>
        <fullName evidence="1">Uncharacterized protein</fullName>
    </submittedName>
</protein>
<proteinExistence type="predicted"/>
<dbReference type="EMBL" id="WIQW01000031">
    <property type="protein sequence ID" value="KAF3098522.1"/>
    <property type="molecule type" value="Genomic_DNA"/>
</dbReference>
<evidence type="ECO:0000313" key="1">
    <source>
        <dbReference type="EMBL" id="KAF3098522.1"/>
    </source>
</evidence>
<dbReference type="Proteomes" id="UP000475325">
    <property type="component" value="Unassembled WGS sequence"/>
</dbReference>
<sequence>MAGHVALCSKMRIWERMEQNVHIKSPAHAGLGYSSKSSTGLDWTGKAPLPCVAGLALDCCPYTRMQSTVLGVDCASKIDKKGRRNPRVFGNIQNRTPARICKVNVLDSRPVYQPTGREVCYLTTTHQFRI</sequence>
<gene>
    <name evidence="1" type="ORF">TWF102_006080</name>
</gene>
<comment type="caution">
    <text evidence="1">The sequence shown here is derived from an EMBL/GenBank/DDBJ whole genome shotgun (WGS) entry which is preliminary data.</text>
</comment>
<evidence type="ECO:0000313" key="2">
    <source>
        <dbReference type="Proteomes" id="UP000475325"/>
    </source>
</evidence>
<accession>A0A7C8JB06</accession>
<reference evidence="1 2" key="1">
    <citation type="submission" date="2019-06" db="EMBL/GenBank/DDBJ databases">
        <authorList>
            <person name="Palmer J.M."/>
        </authorList>
    </citation>
    <scope>NUCLEOTIDE SEQUENCE [LARGE SCALE GENOMIC DNA]</scope>
    <source>
        <strain evidence="1 2">TWF102</strain>
    </source>
</reference>
<dbReference type="AlphaFoldDB" id="A0A7C8JB06"/>
<name>A0A7C8JB06_ORBOL</name>